<feature type="domain" description="Ribosome maturation protein SDO1/SBDS C-terminal" evidence="5">
    <location>
        <begin position="167"/>
        <end position="234"/>
    </location>
</feature>
<dbReference type="PATRIC" id="fig|294671.3.peg.882"/>
<dbReference type="SUPFAM" id="SSF109728">
    <property type="entry name" value="Hypothetical protein AF0491, middle domain"/>
    <property type="match status" value="1"/>
</dbReference>
<protein>
    <recommendedName>
        <fullName evidence="2">Ribosome maturation protein SDO1 homolog</fullName>
    </recommendedName>
</protein>
<dbReference type="InterPro" id="IPR018978">
    <property type="entry name" value="SDO1/SBDS_central"/>
</dbReference>
<feature type="domain" description="Ribosome maturation protein SDO1/SBDS central" evidence="4">
    <location>
        <begin position="104"/>
        <end position="165"/>
    </location>
</feature>
<dbReference type="InterPro" id="IPR018023">
    <property type="entry name" value="Ribosome_mat_SBDS_CS"/>
</dbReference>
<evidence type="ECO:0000259" key="3">
    <source>
        <dbReference type="Pfam" id="PF01172"/>
    </source>
</evidence>
<dbReference type="GeneID" id="28489140"/>
<dbReference type="InterPro" id="IPR019783">
    <property type="entry name" value="SDO1/SBDS_N"/>
</dbReference>
<dbReference type="Proteomes" id="UP000066376">
    <property type="component" value="Chromosome"/>
</dbReference>
<dbReference type="PANTHER" id="PTHR10927:SF4">
    <property type="entry name" value="RIBOSOME MATURATION PROTEIN SDO1 HOMOLOG"/>
    <property type="match status" value="1"/>
</dbReference>
<evidence type="ECO:0000259" key="5">
    <source>
        <dbReference type="Pfam" id="PF20268"/>
    </source>
</evidence>
<name>A0A126QZ18_METOL</name>
<evidence type="ECO:0000313" key="7">
    <source>
        <dbReference type="Proteomes" id="UP000066376"/>
    </source>
</evidence>
<keyword evidence="7" id="KW-1185">Reference proteome</keyword>
<dbReference type="Gene3D" id="1.10.10.900">
    <property type="entry name" value="SBDS protein C-terminal domain, subdomain 1"/>
    <property type="match status" value="1"/>
</dbReference>
<dbReference type="Pfam" id="PF09377">
    <property type="entry name" value="SBDS_domain_II"/>
    <property type="match status" value="1"/>
</dbReference>
<comment type="similarity">
    <text evidence="1">Belongs to the SDO1/SBDS family.</text>
</comment>
<dbReference type="Pfam" id="PF01172">
    <property type="entry name" value="SBDS_N"/>
    <property type="match status" value="1"/>
</dbReference>
<dbReference type="Gene3D" id="3.30.70.240">
    <property type="match status" value="1"/>
</dbReference>
<dbReference type="STRING" id="294671.YLM1_0843"/>
<dbReference type="InterPro" id="IPR002140">
    <property type="entry name" value="Sdo1/SBDS"/>
</dbReference>
<organism evidence="6 7">
    <name type="scientific">Methanobrevibacter olleyae</name>
    <dbReference type="NCBI Taxonomy" id="294671"/>
    <lineage>
        <taxon>Archaea</taxon>
        <taxon>Methanobacteriati</taxon>
        <taxon>Methanobacteriota</taxon>
        <taxon>Methanomada group</taxon>
        <taxon>Methanobacteria</taxon>
        <taxon>Methanobacteriales</taxon>
        <taxon>Methanobacteriaceae</taxon>
        <taxon>Methanobrevibacter</taxon>
    </lineage>
</organism>
<proteinExistence type="inferred from homology"/>
<dbReference type="InterPro" id="IPR035647">
    <property type="entry name" value="EFG_III/V"/>
</dbReference>
<dbReference type="PANTHER" id="PTHR10927">
    <property type="entry name" value="RIBOSOME MATURATION PROTEIN SBDS"/>
    <property type="match status" value="1"/>
</dbReference>
<dbReference type="KEGG" id="mol:YLM1_0843"/>
<dbReference type="SUPFAM" id="SSF54980">
    <property type="entry name" value="EF-G C-terminal domain-like"/>
    <property type="match status" value="1"/>
</dbReference>
<evidence type="ECO:0000256" key="1">
    <source>
        <dbReference type="ARBA" id="ARBA00007433"/>
    </source>
</evidence>
<reference evidence="7" key="2">
    <citation type="submission" date="2016-02" db="EMBL/GenBank/DDBJ databases">
        <title>The draft genome sequence of the rumen methanogen Methanobrevibacter olleyae YLM1.</title>
        <authorList>
            <consortium name="New Zealand Agricultural Greenhouse Gas Research Centre/Pastoral Greenhouse Gas Research Consortium"/>
            <person name="Kelly W.J."/>
            <person name="Li D."/>
            <person name="Lambie S.C."/>
            <person name="Attwood G.T."/>
            <person name="Altermann E."/>
            <person name="Leahy S.C."/>
        </authorList>
    </citation>
    <scope>NUCLEOTIDE SEQUENCE [LARGE SCALE GENOMIC DNA]</scope>
    <source>
        <strain evidence="7">YLM1</strain>
    </source>
</reference>
<dbReference type="Pfam" id="PF20268">
    <property type="entry name" value="SBDS_C"/>
    <property type="match status" value="1"/>
</dbReference>
<dbReference type="Gene3D" id="3.30.1250.10">
    <property type="entry name" value="Ribosome maturation protein SBDS, N-terminal domain"/>
    <property type="match status" value="1"/>
</dbReference>
<dbReference type="PROSITE" id="PS01267">
    <property type="entry name" value="UPF0023"/>
    <property type="match status" value="1"/>
</dbReference>
<dbReference type="AlphaFoldDB" id="A0A126QZ18"/>
<dbReference type="EMBL" id="CP014265">
    <property type="protein sequence ID" value="AMK15400.1"/>
    <property type="molecule type" value="Genomic_DNA"/>
</dbReference>
<accession>A0A126QZ18</accession>
<dbReference type="RefSeq" id="WP_067146619.1">
    <property type="nucleotide sequence ID" value="NZ_CP014265.1"/>
</dbReference>
<dbReference type="InterPro" id="IPR036786">
    <property type="entry name" value="Ribosome_mat_SBDS_N_sf"/>
</dbReference>
<dbReference type="InterPro" id="IPR046928">
    <property type="entry name" value="SDO1/SBDS_C"/>
</dbReference>
<gene>
    <name evidence="6" type="ORF">YLM1_0843</name>
</gene>
<dbReference type="InterPro" id="IPR039100">
    <property type="entry name" value="Sdo1/SBDS-like"/>
</dbReference>
<sequence>MVNIDDAIIARLESFGEKFEILVDPDLAADFRNPDNEEEIDIEDILAVEEIFKDSKKGDKASDESMNKVFETTDVLEVASQILHKGTVQLTAEQRRQMQEDKRKQVIATIAREGINPQNGLPHPAVRIENAMNEAKVKIDAFKSVDEQVQIALKAIKVLIPIKFEKVKIAVRLPSTAAGSAYSAIHPFGKILNEEWQQDGSWIAIVEMSGGLQDDFNHKMASISGGEAETKLIK</sequence>
<feature type="domain" description="Ribosome maturation protein SDO1/SBDS N-terminal" evidence="3">
    <location>
        <begin position="7"/>
        <end position="96"/>
    </location>
</feature>
<evidence type="ECO:0000313" key="6">
    <source>
        <dbReference type="EMBL" id="AMK15400.1"/>
    </source>
</evidence>
<dbReference type="NCBIfam" id="TIGR00291">
    <property type="entry name" value="RNA_SBDS"/>
    <property type="match status" value="1"/>
</dbReference>
<reference evidence="6 7" key="1">
    <citation type="journal article" date="2016" name="Genome Announc.">
        <title>Draft Genome Sequence of the Rumen Methanogen Methanobrevibacter olleyae YLM1.</title>
        <authorList>
            <person name="Kelly W.J."/>
            <person name="Li D."/>
            <person name="Lambie S.C."/>
            <person name="Cox F."/>
            <person name="Attwood G.T."/>
            <person name="Altermann E."/>
            <person name="Leahy S.C."/>
        </authorList>
    </citation>
    <scope>NUCLEOTIDE SEQUENCE [LARGE SCALE GENOMIC DNA]</scope>
    <source>
        <strain evidence="6 7">YLM1</strain>
    </source>
</reference>
<dbReference type="SUPFAM" id="SSF89895">
    <property type="entry name" value="FYSH domain"/>
    <property type="match status" value="1"/>
</dbReference>
<evidence type="ECO:0000256" key="2">
    <source>
        <dbReference type="ARBA" id="ARBA00015892"/>
    </source>
</evidence>
<dbReference type="InterPro" id="IPR037188">
    <property type="entry name" value="Sdo1/SBDS_central_sf"/>
</dbReference>
<dbReference type="GO" id="GO:0042256">
    <property type="term" value="P:cytosolic ribosome assembly"/>
    <property type="evidence" value="ECO:0007669"/>
    <property type="project" value="InterPro"/>
</dbReference>
<evidence type="ECO:0000259" key="4">
    <source>
        <dbReference type="Pfam" id="PF09377"/>
    </source>
</evidence>